<evidence type="ECO:0000259" key="5">
    <source>
        <dbReference type="PROSITE" id="PS50865"/>
    </source>
</evidence>
<protein>
    <recommendedName>
        <fullName evidence="5">MYND-type domain-containing protein</fullName>
    </recommendedName>
</protein>
<dbReference type="AlphaFoldDB" id="A0A4S4KUF8"/>
<proteinExistence type="predicted"/>
<dbReference type="Gene3D" id="6.10.140.2220">
    <property type="match status" value="1"/>
</dbReference>
<gene>
    <name evidence="6" type="ORF">EW026_g1096</name>
</gene>
<keyword evidence="7" id="KW-1185">Reference proteome</keyword>
<organism evidence="6 7">
    <name type="scientific">Hermanssonia centrifuga</name>
    <dbReference type="NCBI Taxonomy" id="98765"/>
    <lineage>
        <taxon>Eukaryota</taxon>
        <taxon>Fungi</taxon>
        <taxon>Dikarya</taxon>
        <taxon>Basidiomycota</taxon>
        <taxon>Agaricomycotina</taxon>
        <taxon>Agaricomycetes</taxon>
        <taxon>Polyporales</taxon>
        <taxon>Meruliaceae</taxon>
        <taxon>Hermanssonia</taxon>
    </lineage>
</organism>
<dbReference type="EMBL" id="SGPJ01000019">
    <property type="protein sequence ID" value="THH01668.1"/>
    <property type="molecule type" value="Genomic_DNA"/>
</dbReference>
<evidence type="ECO:0000256" key="4">
    <source>
        <dbReference type="PROSITE-ProRule" id="PRU00134"/>
    </source>
</evidence>
<dbReference type="InterPro" id="IPR002893">
    <property type="entry name" value="Znf_MYND"/>
</dbReference>
<name>A0A4S4KUF8_9APHY</name>
<reference evidence="6 7" key="1">
    <citation type="submission" date="2019-02" db="EMBL/GenBank/DDBJ databases">
        <title>Genome sequencing of the rare red list fungi Phlebia centrifuga.</title>
        <authorList>
            <person name="Buettner E."/>
            <person name="Kellner H."/>
        </authorList>
    </citation>
    <scope>NUCLEOTIDE SEQUENCE [LARGE SCALE GENOMIC DNA]</scope>
    <source>
        <strain evidence="6 7">DSM 108282</strain>
    </source>
</reference>
<keyword evidence="1" id="KW-0479">Metal-binding</keyword>
<sequence>MNFKDTFNVNERGARYSMQSCKNPACMSSRAKAGGKLFKCSGCKVFTYCCKDCQHAHWKEHKPQCLEIRKENDIVADYDQKYVQNGSLGLSPKQAMDEFRAFVDHFNPQIFFAAVNAFREGTNLQPTGWEEDFFLIKVERRPNPSPLSPRWARFMISHAKRYSIEDFEAVWGAEYEKPGNARAADVKKAKSRGAGHGVITVWLTCLSSAATVQAPFPNFFSPQRAQAIGRMNTDPFVFLRDAVEKVSSGSSSNSSKPV</sequence>
<evidence type="ECO:0000313" key="7">
    <source>
        <dbReference type="Proteomes" id="UP000309038"/>
    </source>
</evidence>
<comment type="caution">
    <text evidence="6">The sequence shown here is derived from an EMBL/GenBank/DDBJ whole genome shotgun (WGS) entry which is preliminary data.</text>
</comment>
<keyword evidence="2 4" id="KW-0863">Zinc-finger</keyword>
<evidence type="ECO:0000256" key="3">
    <source>
        <dbReference type="ARBA" id="ARBA00022833"/>
    </source>
</evidence>
<keyword evidence="3" id="KW-0862">Zinc</keyword>
<evidence type="ECO:0000256" key="2">
    <source>
        <dbReference type="ARBA" id="ARBA00022771"/>
    </source>
</evidence>
<feature type="domain" description="MYND-type" evidence="5">
    <location>
        <begin position="26"/>
        <end position="65"/>
    </location>
</feature>
<dbReference type="Proteomes" id="UP000309038">
    <property type="component" value="Unassembled WGS sequence"/>
</dbReference>
<dbReference type="Pfam" id="PF01753">
    <property type="entry name" value="zf-MYND"/>
    <property type="match status" value="1"/>
</dbReference>
<dbReference type="PROSITE" id="PS50865">
    <property type="entry name" value="ZF_MYND_2"/>
    <property type="match status" value="1"/>
</dbReference>
<dbReference type="SUPFAM" id="SSF144232">
    <property type="entry name" value="HIT/MYND zinc finger-like"/>
    <property type="match status" value="1"/>
</dbReference>
<accession>A0A4S4KUF8</accession>
<evidence type="ECO:0000313" key="6">
    <source>
        <dbReference type="EMBL" id="THH01668.1"/>
    </source>
</evidence>
<dbReference type="GO" id="GO:0008270">
    <property type="term" value="F:zinc ion binding"/>
    <property type="evidence" value="ECO:0007669"/>
    <property type="project" value="UniProtKB-KW"/>
</dbReference>
<evidence type="ECO:0000256" key="1">
    <source>
        <dbReference type="ARBA" id="ARBA00022723"/>
    </source>
</evidence>